<feature type="signal peptide" evidence="1">
    <location>
        <begin position="1"/>
        <end position="20"/>
    </location>
</feature>
<organism evidence="2 3">
    <name type="scientific">Pontiella agarivorans</name>
    <dbReference type="NCBI Taxonomy" id="3038953"/>
    <lineage>
        <taxon>Bacteria</taxon>
        <taxon>Pseudomonadati</taxon>
        <taxon>Kiritimatiellota</taxon>
        <taxon>Kiritimatiellia</taxon>
        <taxon>Kiritimatiellales</taxon>
        <taxon>Pontiellaceae</taxon>
        <taxon>Pontiella</taxon>
    </lineage>
</organism>
<evidence type="ECO:0000313" key="3">
    <source>
        <dbReference type="Proteomes" id="UP001290861"/>
    </source>
</evidence>
<dbReference type="Proteomes" id="UP001290861">
    <property type="component" value="Unassembled WGS sequence"/>
</dbReference>
<keyword evidence="3" id="KW-1185">Reference proteome</keyword>
<comment type="caution">
    <text evidence="2">The sequence shown here is derived from an EMBL/GenBank/DDBJ whole genome shotgun (WGS) entry which is preliminary data.</text>
</comment>
<evidence type="ECO:0000313" key="2">
    <source>
        <dbReference type="EMBL" id="MDZ8117377.1"/>
    </source>
</evidence>
<sequence>MRKTVVAGLIVLMASASAFASRKDEITLVMVPREDNVVRVGLDLANRYPTLLVSYKVNGGVASLHGWTGKEWVNIAVDAFKAGDFFRTGPDSALIIDEDNALADSLLPAEDWCPAVYKITTTETRPLLHLTGQYYDFGYKDWKWFCENYKMSMEAINPEGLNVAWYHKRFSDNLKNKPVAADDLKFWMAVRHPLPAVTEAVVENERAAETNSVESAVQPEMETPEDAMLMNPLTNEVPEAVVVGSDKVEDLKKDAGEARDDR</sequence>
<dbReference type="EMBL" id="JARVCO010000002">
    <property type="protein sequence ID" value="MDZ8117377.1"/>
    <property type="molecule type" value="Genomic_DNA"/>
</dbReference>
<evidence type="ECO:0000256" key="1">
    <source>
        <dbReference type="SAM" id="SignalP"/>
    </source>
</evidence>
<feature type="chain" id="PRO_5045136516" evidence="1">
    <location>
        <begin position="21"/>
        <end position="262"/>
    </location>
</feature>
<reference evidence="2 3" key="1">
    <citation type="journal article" date="2024" name="Appl. Environ. Microbiol.">
        <title>Pontiella agarivorans sp. nov., a novel marine anaerobic bacterium capable of degrading macroalgal polysaccharides and fixing nitrogen.</title>
        <authorList>
            <person name="Liu N."/>
            <person name="Kivenson V."/>
            <person name="Peng X."/>
            <person name="Cui Z."/>
            <person name="Lankiewicz T.S."/>
            <person name="Gosselin K.M."/>
            <person name="English C.J."/>
            <person name="Blair E.M."/>
            <person name="O'Malley M.A."/>
            <person name="Valentine D.L."/>
        </authorList>
    </citation>
    <scope>NUCLEOTIDE SEQUENCE [LARGE SCALE GENOMIC DNA]</scope>
    <source>
        <strain evidence="2 3">NLcol2</strain>
    </source>
</reference>
<keyword evidence="1" id="KW-0732">Signal</keyword>
<accession>A0ABU5MTA6</accession>
<protein>
    <submittedName>
        <fullName evidence="2">Uncharacterized protein</fullName>
    </submittedName>
</protein>
<name>A0ABU5MTA6_9BACT</name>
<dbReference type="RefSeq" id="WP_322607178.1">
    <property type="nucleotide sequence ID" value="NZ_JARVCO010000002.1"/>
</dbReference>
<gene>
    <name evidence="2" type="ORF">P9H32_01955</name>
</gene>
<proteinExistence type="predicted"/>